<sequence length="58" mass="7315">MRRRKTKPQSQRRRPYRASPLCRHRIRVRWLLAQRIRMRNYMRSFSPEERDSENDGDN</sequence>
<dbReference type="RefSeq" id="WP_158514519.1">
    <property type="nucleotide sequence ID" value="NZ_CP014143.1"/>
</dbReference>
<dbReference type="EMBL" id="CP014143">
    <property type="protein sequence ID" value="AOS95570.1"/>
    <property type="molecule type" value="Genomic_DNA"/>
</dbReference>
<keyword evidence="2" id="KW-1185">Reference proteome</keyword>
<name>A0A1C9W344_9GAMM</name>
<dbReference type="Proteomes" id="UP000095672">
    <property type="component" value="Chromosome"/>
</dbReference>
<dbReference type="KEGG" id="micc:AUP74_00093"/>
<protein>
    <submittedName>
        <fullName evidence="1">Uncharacterized protein</fullName>
    </submittedName>
</protein>
<evidence type="ECO:0000313" key="2">
    <source>
        <dbReference type="Proteomes" id="UP000095672"/>
    </source>
</evidence>
<organism evidence="1 2">
    <name type="scientific">Microbulbifer aggregans</name>
    <dbReference type="NCBI Taxonomy" id="1769779"/>
    <lineage>
        <taxon>Bacteria</taxon>
        <taxon>Pseudomonadati</taxon>
        <taxon>Pseudomonadota</taxon>
        <taxon>Gammaproteobacteria</taxon>
        <taxon>Cellvibrionales</taxon>
        <taxon>Microbulbiferaceae</taxon>
        <taxon>Microbulbifer</taxon>
    </lineage>
</organism>
<dbReference type="STRING" id="1769779.AUP74_00093"/>
<reference evidence="2" key="1">
    <citation type="submission" date="2016-01" db="EMBL/GenBank/DDBJ databases">
        <title>Complete genome sequence of Microbulbifer sp. CCB-MM1, a halophile isolated from Matang Mangrove Forest, Perak.</title>
        <authorList>
            <person name="Moh T.H."/>
            <person name="Dinesh B."/>
            <person name="Lau N.-S."/>
            <person name="Go F."/>
            <person name="Alexander Chong S.-C."/>
        </authorList>
    </citation>
    <scope>NUCLEOTIDE SEQUENCE [LARGE SCALE GENOMIC DNA]</scope>
    <source>
        <strain evidence="2">CCB-MM1</strain>
    </source>
</reference>
<dbReference type="AlphaFoldDB" id="A0A1C9W344"/>
<accession>A0A1C9W344</accession>
<dbReference type="OrthoDB" id="7107958at2"/>
<gene>
    <name evidence="1" type="ORF">AUP74_00093</name>
</gene>
<evidence type="ECO:0000313" key="1">
    <source>
        <dbReference type="EMBL" id="AOS95570.1"/>
    </source>
</evidence>
<proteinExistence type="predicted"/>